<dbReference type="EMBL" id="VYZN01000008">
    <property type="protein sequence ID" value="KAE9543417.1"/>
    <property type="molecule type" value="Genomic_DNA"/>
</dbReference>
<dbReference type="Pfam" id="PF02945">
    <property type="entry name" value="Endonuclease_7"/>
    <property type="match status" value="1"/>
</dbReference>
<evidence type="ECO:0000256" key="5">
    <source>
        <dbReference type="ARBA" id="ARBA00022705"/>
    </source>
</evidence>
<evidence type="ECO:0000259" key="10">
    <source>
        <dbReference type="Pfam" id="PF03175"/>
    </source>
</evidence>
<dbReference type="EC" id="2.7.7.7" evidence="2"/>
<name>A0A6G0U386_APHGL</name>
<evidence type="ECO:0000256" key="3">
    <source>
        <dbReference type="ARBA" id="ARBA00022679"/>
    </source>
</evidence>
<dbReference type="InterPro" id="IPR004211">
    <property type="entry name" value="Endonuclease_7"/>
</dbReference>
<dbReference type="Proteomes" id="UP000475862">
    <property type="component" value="Unassembled WGS sequence"/>
</dbReference>
<dbReference type="SUPFAM" id="SSF53098">
    <property type="entry name" value="Ribonuclease H-like"/>
    <property type="match status" value="1"/>
</dbReference>
<evidence type="ECO:0000256" key="8">
    <source>
        <dbReference type="ARBA" id="ARBA00049244"/>
    </source>
</evidence>
<dbReference type="InterPro" id="IPR038563">
    <property type="entry name" value="Endonuclease_7_sf"/>
</dbReference>
<proteinExistence type="inferred from homology"/>
<dbReference type="GO" id="GO:0003887">
    <property type="term" value="F:DNA-directed DNA polymerase activity"/>
    <property type="evidence" value="ECO:0007669"/>
    <property type="project" value="UniProtKB-KW"/>
</dbReference>
<evidence type="ECO:0000256" key="7">
    <source>
        <dbReference type="ARBA" id="ARBA00023125"/>
    </source>
</evidence>
<dbReference type="InterPro" id="IPR004868">
    <property type="entry name" value="DNA-dir_DNA_pol_B_mt/vir"/>
</dbReference>
<keyword evidence="7" id="KW-0238">DNA-binding</keyword>
<dbReference type="SUPFAM" id="SSF56672">
    <property type="entry name" value="DNA/RNA polymerases"/>
    <property type="match status" value="1"/>
</dbReference>
<dbReference type="GO" id="GO:0003677">
    <property type="term" value="F:DNA binding"/>
    <property type="evidence" value="ECO:0007669"/>
    <property type="project" value="UniProtKB-KW"/>
</dbReference>
<evidence type="ECO:0000256" key="4">
    <source>
        <dbReference type="ARBA" id="ARBA00022695"/>
    </source>
</evidence>
<gene>
    <name evidence="11" type="ORF">AGLY_002217</name>
</gene>
<feature type="compositionally biased region" description="Polar residues" evidence="9">
    <location>
        <begin position="968"/>
        <end position="982"/>
    </location>
</feature>
<dbReference type="GO" id="GO:0006260">
    <property type="term" value="P:DNA replication"/>
    <property type="evidence" value="ECO:0007669"/>
    <property type="project" value="UniProtKB-KW"/>
</dbReference>
<dbReference type="OrthoDB" id="10412882at2759"/>
<evidence type="ECO:0000256" key="2">
    <source>
        <dbReference type="ARBA" id="ARBA00012417"/>
    </source>
</evidence>
<dbReference type="PANTHER" id="PTHR31511">
    <property type="entry name" value="PROTEIN CBG23764"/>
    <property type="match status" value="1"/>
</dbReference>
<dbReference type="GO" id="GO:0000166">
    <property type="term" value="F:nucleotide binding"/>
    <property type="evidence" value="ECO:0007669"/>
    <property type="project" value="InterPro"/>
</dbReference>
<dbReference type="AlphaFoldDB" id="A0A6G0U386"/>
<keyword evidence="3" id="KW-0808">Transferase</keyword>
<keyword evidence="5" id="KW-0235">DNA replication</keyword>
<dbReference type="InterPro" id="IPR043502">
    <property type="entry name" value="DNA/RNA_pol_sf"/>
</dbReference>
<dbReference type="InterPro" id="IPR012337">
    <property type="entry name" value="RNaseH-like_sf"/>
</dbReference>
<reference evidence="11 12" key="1">
    <citation type="submission" date="2019-08" db="EMBL/GenBank/DDBJ databases">
        <title>The genome of the soybean aphid Biotype 1, its phylome, world population structure and adaptation to the North American continent.</title>
        <authorList>
            <person name="Giordano R."/>
            <person name="Donthu R.K."/>
            <person name="Hernandez A.G."/>
            <person name="Wright C.L."/>
            <person name="Zimin A.V."/>
        </authorList>
    </citation>
    <scope>NUCLEOTIDE SEQUENCE [LARGE SCALE GENOMIC DNA]</scope>
    <source>
        <tissue evidence="11">Whole aphids</tissue>
    </source>
</reference>
<keyword evidence="12" id="KW-1185">Reference proteome</keyword>
<protein>
    <recommendedName>
        <fullName evidence="2">DNA-directed DNA polymerase</fullName>
        <ecNumber evidence="2">2.7.7.7</ecNumber>
    </recommendedName>
</protein>
<organism evidence="11 12">
    <name type="scientific">Aphis glycines</name>
    <name type="common">Soybean aphid</name>
    <dbReference type="NCBI Taxonomy" id="307491"/>
    <lineage>
        <taxon>Eukaryota</taxon>
        <taxon>Metazoa</taxon>
        <taxon>Ecdysozoa</taxon>
        <taxon>Arthropoda</taxon>
        <taxon>Hexapoda</taxon>
        <taxon>Insecta</taxon>
        <taxon>Pterygota</taxon>
        <taxon>Neoptera</taxon>
        <taxon>Paraneoptera</taxon>
        <taxon>Hemiptera</taxon>
        <taxon>Sternorrhyncha</taxon>
        <taxon>Aphidomorpha</taxon>
        <taxon>Aphidoidea</taxon>
        <taxon>Aphididae</taxon>
        <taxon>Aphidini</taxon>
        <taxon>Aphis</taxon>
        <taxon>Aphis</taxon>
    </lineage>
</organism>
<comment type="caution">
    <text evidence="11">The sequence shown here is derived from an EMBL/GenBank/DDBJ whole genome shotgun (WGS) entry which is preliminary data.</text>
</comment>
<evidence type="ECO:0000313" key="12">
    <source>
        <dbReference type="Proteomes" id="UP000475862"/>
    </source>
</evidence>
<dbReference type="GO" id="GO:0042575">
    <property type="term" value="C:DNA polymerase complex"/>
    <property type="evidence" value="ECO:0007669"/>
    <property type="project" value="UniProtKB-ARBA"/>
</dbReference>
<comment type="catalytic activity">
    <reaction evidence="8">
        <text>DNA(n) + a 2'-deoxyribonucleoside 5'-triphosphate = DNA(n+1) + diphosphate</text>
        <dbReference type="Rhea" id="RHEA:22508"/>
        <dbReference type="Rhea" id="RHEA-COMP:17339"/>
        <dbReference type="Rhea" id="RHEA-COMP:17340"/>
        <dbReference type="ChEBI" id="CHEBI:33019"/>
        <dbReference type="ChEBI" id="CHEBI:61560"/>
        <dbReference type="ChEBI" id="CHEBI:173112"/>
        <dbReference type="EC" id="2.7.7.7"/>
    </reaction>
</comment>
<feature type="region of interest" description="Disordered" evidence="9">
    <location>
        <begin position="876"/>
        <end position="982"/>
    </location>
</feature>
<feature type="domain" description="DNA-directed DNA polymerase family B mitochondria/virus" evidence="10">
    <location>
        <begin position="141"/>
        <end position="546"/>
    </location>
</feature>
<evidence type="ECO:0000256" key="6">
    <source>
        <dbReference type="ARBA" id="ARBA00022932"/>
    </source>
</evidence>
<sequence>MKGKNTKIVHKHEAMSYGLIVKASEDVPTELLAEYNILTAPVIYRGKESRPDVARHFVDAVTDISLNIEKLLKTNITINMSVDDVQAHEAATHCNLCKIEFSPPSETLRRKTADHCHLSGKYRQALCNVCNQRLQTQKFVPIFFHNLSNYDAHLIVTELGHDTQTIKVIPNSEENYISFSKFVSSRFSIRFIDTFRFMATSLSSLAINLITSGLENFREIAKVFTGDDMPLVTRKGVYPYEYTDSWDKLDDRRLPRKRDFYSTLTESGIMEEEFEHAKEVWDHFNCKTLDNYSDLYLKIDVLLLADIFENFRDVCMKTYNLDPAHYFTAPSLSFHVMLKYTGKKLELLTDYDMLLMFENGIRGGLVQASMRYAKANNAKTPGYDETKEKSWLIYQDCNNLYGWAMSEYMPYGDFNLVEPNLDGLNDLTATSDKGRVYEVDVSYPKELHDNHNDLPFLPQNSIQRGSKVRKLMAIFEKKTNYVIHYRNLQQAIKNGLIVEKVHRVIQFNQSAWLADYIKLNTEMRKKAGNDFERDFFKLMNNAVFGRSSVTYKLSRLNMSRWLTSGEGTMPPLKGFRNRGYNQLGSTSSLDTVSTDNSSTGVLRPSSRYNKELCEKLRAKDREDNWRKLEDMNRKLGTKSKEQEKGHKGLFSSFEKLRTSFRGSSKSDAIRDWEQRQENKRNEKGLFASMDAKGHGSTSGNFEGWGGSRTKEKVRTVYVPIRVNSTPTTASRPVSRASTELPPYKERFETPDQVTAEGRIDNKRTGIYQKCPSPDSDDEIERGKLRSWIEYNESLELSVDKPTYLQRSRSTTTCSSPALGTVFEGYDENDSFVESDEINLVLSCTEYDGDWDSADEQDDKDSDMGEAEEAMRLTRPYNLGVPSGRRCPKNRIYPIQDPGTTEGQYGVPESKAILRLKGGANSSTGDNADQMDTDSLPGTSKGRKRLTDMSGYTEVVTPPSKRNKDYTPSPETESGKTSSFQNRGRTVLRFFESFKTACKKKLSVTAQQELDR</sequence>
<evidence type="ECO:0000313" key="11">
    <source>
        <dbReference type="EMBL" id="KAE9543417.1"/>
    </source>
</evidence>
<evidence type="ECO:0000256" key="1">
    <source>
        <dbReference type="ARBA" id="ARBA00005755"/>
    </source>
</evidence>
<dbReference type="Pfam" id="PF03175">
    <property type="entry name" value="DNA_pol_B_2"/>
    <property type="match status" value="1"/>
</dbReference>
<evidence type="ECO:0000256" key="9">
    <source>
        <dbReference type="SAM" id="MobiDB-lite"/>
    </source>
</evidence>
<accession>A0A6G0U386</accession>
<comment type="similarity">
    <text evidence="1">Belongs to the DNA polymerase type-B family.</text>
</comment>
<dbReference type="PANTHER" id="PTHR31511:SF12">
    <property type="entry name" value="RHO TERMINATION FACTOR N-TERMINAL DOMAIN-CONTAINING PROTEIN"/>
    <property type="match status" value="1"/>
</dbReference>
<dbReference type="Gene3D" id="3.40.1800.10">
    <property type="entry name" value="His-Me finger endonucleases"/>
    <property type="match status" value="1"/>
</dbReference>
<keyword evidence="6" id="KW-0239">DNA-directed DNA polymerase</keyword>
<keyword evidence="4" id="KW-0548">Nucleotidyltransferase</keyword>